<dbReference type="Gene3D" id="3.90.550.10">
    <property type="entry name" value="Spore Coat Polysaccharide Biosynthesis Protein SpsA, Chain A"/>
    <property type="match status" value="1"/>
</dbReference>
<accession>A0ABQ4EUJ9</accession>
<dbReference type="Proteomes" id="UP000621500">
    <property type="component" value="Unassembled WGS sequence"/>
</dbReference>
<dbReference type="RefSeq" id="WP_372441546.1">
    <property type="nucleotide sequence ID" value="NZ_BAAAZQ010000017.1"/>
</dbReference>
<sequence>MTPLAPDQSPGRSTTAPVAAGRVGGLVLAAGAGRRFGGPKALVRLDGQLLVERAVQVARAGGCEPVVAVLGAAASTVRSRADLGDAVPVENREWATGMGSSLRVGLAALRDSGAVAAVVLLVDMPGITAEAVRRLVEIATPDALGMAGYGARRGHPVLLGRSHWPGVAELAVGDVGARPYLRRHEGLLSVVPCADVADDADLDVPPATVP</sequence>
<organism evidence="2 3">
    <name type="scientific">Plantactinospora mayteni</name>
    <dbReference type="NCBI Taxonomy" id="566021"/>
    <lineage>
        <taxon>Bacteria</taxon>
        <taxon>Bacillati</taxon>
        <taxon>Actinomycetota</taxon>
        <taxon>Actinomycetes</taxon>
        <taxon>Micromonosporales</taxon>
        <taxon>Micromonosporaceae</taxon>
        <taxon>Plantactinospora</taxon>
    </lineage>
</organism>
<dbReference type="InterPro" id="IPR029044">
    <property type="entry name" value="Nucleotide-diphossugar_trans"/>
</dbReference>
<evidence type="ECO:0000259" key="1">
    <source>
        <dbReference type="Pfam" id="PF12804"/>
    </source>
</evidence>
<dbReference type="PANTHER" id="PTHR43777">
    <property type="entry name" value="MOLYBDENUM COFACTOR CYTIDYLYLTRANSFERASE"/>
    <property type="match status" value="1"/>
</dbReference>
<evidence type="ECO:0000313" key="2">
    <source>
        <dbReference type="EMBL" id="GIG98343.1"/>
    </source>
</evidence>
<dbReference type="InterPro" id="IPR025877">
    <property type="entry name" value="MobA-like_NTP_Trfase"/>
</dbReference>
<dbReference type="SUPFAM" id="SSF53448">
    <property type="entry name" value="Nucleotide-diphospho-sugar transferases"/>
    <property type="match status" value="1"/>
</dbReference>
<gene>
    <name evidence="2" type="ORF">Pma05_49160</name>
</gene>
<protein>
    <recommendedName>
        <fullName evidence="1">MobA-like NTP transferase domain-containing protein</fullName>
    </recommendedName>
</protein>
<proteinExistence type="predicted"/>
<reference evidence="2 3" key="1">
    <citation type="submission" date="2021-01" db="EMBL/GenBank/DDBJ databases">
        <title>Whole genome shotgun sequence of Plantactinospora mayteni NBRC 109088.</title>
        <authorList>
            <person name="Komaki H."/>
            <person name="Tamura T."/>
        </authorList>
    </citation>
    <scope>NUCLEOTIDE SEQUENCE [LARGE SCALE GENOMIC DNA]</scope>
    <source>
        <strain evidence="2 3">NBRC 109088</strain>
    </source>
</reference>
<keyword evidence="3" id="KW-1185">Reference proteome</keyword>
<name>A0ABQ4EUJ9_9ACTN</name>
<dbReference type="CDD" id="cd04182">
    <property type="entry name" value="GT_2_like_f"/>
    <property type="match status" value="1"/>
</dbReference>
<evidence type="ECO:0000313" key="3">
    <source>
        <dbReference type="Proteomes" id="UP000621500"/>
    </source>
</evidence>
<feature type="domain" description="MobA-like NTP transferase" evidence="1">
    <location>
        <begin position="25"/>
        <end position="185"/>
    </location>
</feature>
<comment type="caution">
    <text evidence="2">The sequence shown here is derived from an EMBL/GenBank/DDBJ whole genome shotgun (WGS) entry which is preliminary data.</text>
</comment>
<dbReference type="PANTHER" id="PTHR43777:SF1">
    <property type="entry name" value="MOLYBDENUM COFACTOR CYTIDYLYLTRANSFERASE"/>
    <property type="match status" value="1"/>
</dbReference>
<dbReference type="Pfam" id="PF12804">
    <property type="entry name" value="NTP_transf_3"/>
    <property type="match status" value="1"/>
</dbReference>
<dbReference type="EMBL" id="BONX01000034">
    <property type="protein sequence ID" value="GIG98343.1"/>
    <property type="molecule type" value="Genomic_DNA"/>
</dbReference>